<dbReference type="PROSITE" id="PS50076">
    <property type="entry name" value="DNAJ_2"/>
    <property type="match status" value="1"/>
</dbReference>
<comment type="caution">
    <text evidence="3">The sequence shown here is derived from an EMBL/GenBank/DDBJ whole genome shotgun (WGS) entry which is preliminary data.</text>
</comment>
<proteinExistence type="predicted"/>
<keyword evidence="1" id="KW-0235">DNA replication</keyword>
<dbReference type="CDD" id="cd06257">
    <property type="entry name" value="DnaJ"/>
    <property type="match status" value="1"/>
</dbReference>
<keyword evidence="4" id="KW-1185">Reference proteome</keyword>
<evidence type="ECO:0000313" key="3">
    <source>
        <dbReference type="EMBL" id="MBC8558187.1"/>
    </source>
</evidence>
<dbReference type="Gene3D" id="1.10.287.110">
    <property type="entry name" value="DnaJ domain"/>
    <property type="match status" value="1"/>
</dbReference>
<dbReference type="SUPFAM" id="SSF46565">
    <property type="entry name" value="Chaperone J-domain"/>
    <property type="match status" value="1"/>
</dbReference>
<gene>
    <name evidence="3" type="ORF">H8700_10780</name>
</gene>
<dbReference type="RefSeq" id="WP_249305636.1">
    <property type="nucleotide sequence ID" value="NZ_JACRSW010000035.1"/>
</dbReference>
<name>A0ABR7MY80_9FIRM</name>
<dbReference type="Proteomes" id="UP000637513">
    <property type="component" value="Unassembled WGS sequence"/>
</dbReference>
<feature type="domain" description="J" evidence="2">
    <location>
        <begin position="1"/>
        <end position="73"/>
    </location>
</feature>
<evidence type="ECO:0000256" key="1">
    <source>
        <dbReference type="ARBA" id="ARBA00022705"/>
    </source>
</evidence>
<evidence type="ECO:0000313" key="4">
    <source>
        <dbReference type="Proteomes" id="UP000637513"/>
    </source>
</evidence>
<reference evidence="3 4" key="1">
    <citation type="submission" date="2020-08" db="EMBL/GenBank/DDBJ databases">
        <title>Genome public.</title>
        <authorList>
            <person name="Liu C."/>
            <person name="Sun Q."/>
        </authorList>
    </citation>
    <scope>NUCLEOTIDE SEQUENCE [LARGE SCALE GENOMIC DNA]</scope>
    <source>
        <strain evidence="3 4">BX3</strain>
    </source>
</reference>
<accession>A0ABR7MY80</accession>
<dbReference type="InterPro" id="IPR001623">
    <property type="entry name" value="DnaJ_domain"/>
</dbReference>
<protein>
    <submittedName>
        <fullName evidence="3">J domain-containing protein</fullName>
    </submittedName>
</protein>
<dbReference type="InterPro" id="IPR036869">
    <property type="entry name" value="J_dom_sf"/>
</dbReference>
<organism evidence="3 4">
    <name type="scientific">Jutongia hominis</name>
    <dbReference type="NCBI Taxonomy" id="2763664"/>
    <lineage>
        <taxon>Bacteria</taxon>
        <taxon>Bacillati</taxon>
        <taxon>Bacillota</taxon>
        <taxon>Clostridia</taxon>
        <taxon>Lachnospirales</taxon>
        <taxon>Lachnospiraceae</taxon>
        <taxon>Jutongia</taxon>
    </lineage>
</organism>
<dbReference type="EMBL" id="JACRSW010000035">
    <property type="protein sequence ID" value="MBC8558187.1"/>
    <property type="molecule type" value="Genomic_DNA"/>
</dbReference>
<evidence type="ECO:0000259" key="2">
    <source>
        <dbReference type="PROSITE" id="PS50076"/>
    </source>
</evidence>
<sequence>MKYFKNVETLEELRKQYKELLKKYHPDNPNGSTKATQEVNAEYDNLFKVLKDRHEHKTEQTSDADKKSYDNMKYDFSEDEKLREVLQSIITLQNINIEIVGCWIWVDGNTYEHKDTLKALGFKWAREKKKWYFHTESFRKRSHKKLSMDDIRNYYGSTEVQTEKVKRIKEA</sequence>